<accession>D6W7W2</accession>
<dbReference type="GO" id="GO:0005789">
    <property type="term" value="C:endoplasmic reticulum membrane"/>
    <property type="evidence" value="ECO:0000318"/>
    <property type="project" value="GO_Central"/>
</dbReference>
<keyword evidence="2 7" id="KW-0812">Transmembrane</keyword>
<dbReference type="Pfam" id="PF13620">
    <property type="entry name" value="CarboxypepD_reg"/>
    <property type="match status" value="1"/>
</dbReference>
<keyword evidence="6 7" id="KW-0472">Membrane</keyword>
<dbReference type="InterPro" id="IPR055073">
    <property type="entry name" value="NOMO1-like_9th"/>
</dbReference>
<dbReference type="InterPro" id="IPR055074">
    <property type="entry name" value="NOMO1-3_2nd"/>
</dbReference>
<dbReference type="Gene3D" id="2.60.40.10">
    <property type="entry name" value="Immunoglobulins"/>
    <property type="match status" value="2"/>
</dbReference>
<evidence type="ECO:0000256" key="2">
    <source>
        <dbReference type="ARBA" id="ARBA00022692"/>
    </source>
</evidence>
<evidence type="ECO:0000256" key="3">
    <source>
        <dbReference type="ARBA" id="ARBA00022729"/>
    </source>
</evidence>
<dbReference type="GO" id="GO:0030246">
    <property type="term" value="F:carbohydrate binding"/>
    <property type="evidence" value="ECO:0007669"/>
    <property type="project" value="InterPro"/>
</dbReference>
<keyword evidence="5 7" id="KW-1133">Transmembrane helix</keyword>
<feature type="domain" description="NOMO fifth transthyretin-like" evidence="16">
    <location>
        <begin position="389"/>
        <end position="469"/>
    </location>
</feature>
<dbReference type="FunCoup" id="D6W7W2">
    <property type="interactions" value="1662"/>
</dbReference>
<dbReference type="Proteomes" id="UP000007266">
    <property type="component" value="Linkage group 1"/>
</dbReference>
<protein>
    <submittedName>
        <fullName evidence="17">Uncharacterized protein</fullName>
    </submittedName>
</protein>
<evidence type="ECO:0000259" key="12">
    <source>
        <dbReference type="Pfam" id="PF22904"/>
    </source>
</evidence>
<evidence type="ECO:0000313" key="17">
    <source>
        <dbReference type="EMBL" id="EFA11144.1"/>
    </source>
</evidence>
<dbReference type="PANTHER" id="PTHR23303">
    <property type="entry name" value="CARBOXYPEPTIDASE REGULATORY REGION-CONTAINING"/>
    <property type="match status" value="1"/>
</dbReference>
<evidence type="ECO:0000259" key="10">
    <source>
        <dbReference type="Pfam" id="PF22898"/>
    </source>
</evidence>
<dbReference type="PANTHER" id="PTHR23303:SF14">
    <property type="entry name" value="BOS COMPLEX SUBUNIT NOMO1-RELATED"/>
    <property type="match status" value="1"/>
</dbReference>
<feature type="chain" id="PRO_5003089026" evidence="8">
    <location>
        <begin position="21"/>
        <end position="1160"/>
    </location>
</feature>
<dbReference type="GO" id="GO:0005886">
    <property type="term" value="C:plasma membrane"/>
    <property type="evidence" value="ECO:0007669"/>
    <property type="project" value="InterPro"/>
</dbReference>
<feature type="transmembrane region" description="Helical" evidence="7">
    <location>
        <begin position="1085"/>
        <end position="1103"/>
    </location>
</feature>
<dbReference type="Pfam" id="PF23192">
    <property type="entry name" value="NOMO_12th"/>
    <property type="match status" value="1"/>
</dbReference>
<dbReference type="GO" id="GO:0007155">
    <property type="term" value="P:cell adhesion"/>
    <property type="evidence" value="ECO:0007669"/>
    <property type="project" value="InterPro"/>
</dbReference>
<proteinExistence type="predicted"/>
<dbReference type="AlphaFoldDB" id="D6W7W2"/>
<feature type="domain" description="NOMO second beta-sandwich" evidence="12">
    <location>
        <begin position="113"/>
        <end position="199"/>
    </location>
</feature>
<dbReference type="InterPro" id="IPR020894">
    <property type="entry name" value="Cadherin_CS"/>
</dbReference>
<evidence type="ECO:0000259" key="16">
    <source>
        <dbReference type="Pfam" id="PF23194"/>
    </source>
</evidence>
<dbReference type="STRING" id="7070.D6W7W2"/>
<feature type="signal peptide" evidence="8">
    <location>
        <begin position="1"/>
        <end position="20"/>
    </location>
</feature>
<dbReference type="Gene3D" id="2.60.40.1120">
    <property type="entry name" value="Carboxypeptidase-like, regulatory domain"/>
    <property type="match status" value="3"/>
</dbReference>
<dbReference type="InterPro" id="IPR008969">
    <property type="entry name" value="CarboxyPept-like_regulatory"/>
</dbReference>
<reference evidence="17 18" key="1">
    <citation type="journal article" date="2008" name="Nature">
        <title>The genome of the model beetle and pest Tribolium castaneum.</title>
        <authorList>
            <consortium name="Tribolium Genome Sequencing Consortium"/>
            <person name="Richards S."/>
            <person name="Gibbs R.A."/>
            <person name="Weinstock G.M."/>
            <person name="Brown S.J."/>
            <person name="Denell R."/>
            <person name="Beeman R.W."/>
            <person name="Gibbs R."/>
            <person name="Beeman R.W."/>
            <person name="Brown S.J."/>
            <person name="Bucher G."/>
            <person name="Friedrich M."/>
            <person name="Grimmelikhuijzen C.J."/>
            <person name="Klingler M."/>
            <person name="Lorenzen M."/>
            <person name="Richards S."/>
            <person name="Roth S."/>
            <person name="Schroder R."/>
            <person name="Tautz D."/>
            <person name="Zdobnov E.M."/>
            <person name="Muzny D."/>
            <person name="Gibbs R.A."/>
            <person name="Weinstock G.M."/>
            <person name="Attaway T."/>
            <person name="Bell S."/>
            <person name="Buhay C.J."/>
            <person name="Chandrabose M.N."/>
            <person name="Chavez D."/>
            <person name="Clerk-Blankenburg K.P."/>
            <person name="Cree A."/>
            <person name="Dao M."/>
            <person name="Davis C."/>
            <person name="Chacko J."/>
            <person name="Dinh H."/>
            <person name="Dugan-Rocha S."/>
            <person name="Fowler G."/>
            <person name="Garner T.T."/>
            <person name="Garnes J."/>
            <person name="Gnirke A."/>
            <person name="Hawes A."/>
            <person name="Hernandez J."/>
            <person name="Hines S."/>
            <person name="Holder M."/>
            <person name="Hume J."/>
            <person name="Jhangiani S.N."/>
            <person name="Joshi V."/>
            <person name="Khan Z.M."/>
            <person name="Jackson L."/>
            <person name="Kovar C."/>
            <person name="Kowis A."/>
            <person name="Lee S."/>
            <person name="Lewis L.R."/>
            <person name="Margolis J."/>
            <person name="Morgan M."/>
            <person name="Nazareth L.V."/>
            <person name="Nguyen N."/>
            <person name="Okwuonu G."/>
            <person name="Parker D."/>
            <person name="Richards S."/>
            <person name="Ruiz S.J."/>
            <person name="Santibanez J."/>
            <person name="Savard J."/>
            <person name="Scherer S.E."/>
            <person name="Schneider B."/>
            <person name="Sodergren E."/>
            <person name="Tautz D."/>
            <person name="Vattahil S."/>
            <person name="Villasana D."/>
            <person name="White C.S."/>
            <person name="Wright R."/>
            <person name="Park Y."/>
            <person name="Beeman R.W."/>
            <person name="Lord J."/>
            <person name="Oppert B."/>
            <person name="Lorenzen M."/>
            <person name="Brown S."/>
            <person name="Wang L."/>
            <person name="Savard J."/>
            <person name="Tautz D."/>
            <person name="Richards S."/>
            <person name="Weinstock G."/>
            <person name="Gibbs R.A."/>
            <person name="Liu Y."/>
            <person name="Worley K."/>
            <person name="Weinstock G."/>
            <person name="Elsik C.G."/>
            <person name="Reese J.T."/>
            <person name="Elhaik E."/>
            <person name="Landan G."/>
            <person name="Graur D."/>
            <person name="Arensburger P."/>
            <person name="Atkinson P."/>
            <person name="Beeman R.W."/>
            <person name="Beidler J."/>
            <person name="Brown S.J."/>
            <person name="Demuth J.P."/>
            <person name="Drury D.W."/>
            <person name="Du Y.Z."/>
            <person name="Fujiwara H."/>
            <person name="Lorenzen M."/>
            <person name="Maselli V."/>
            <person name="Osanai M."/>
            <person name="Park Y."/>
            <person name="Robertson H.M."/>
            <person name="Tu Z."/>
            <person name="Wang J.J."/>
            <person name="Wang S."/>
            <person name="Richards S."/>
            <person name="Song H."/>
            <person name="Zhang L."/>
            <person name="Sodergren E."/>
            <person name="Werner D."/>
            <person name="Stanke M."/>
            <person name="Morgenstern B."/>
            <person name="Solovyev V."/>
            <person name="Kosarev P."/>
            <person name="Brown G."/>
            <person name="Chen H.C."/>
            <person name="Ermolaeva O."/>
            <person name="Hlavina W."/>
            <person name="Kapustin Y."/>
            <person name="Kiryutin B."/>
            <person name="Kitts P."/>
            <person name="Maglott D."/>
            <person name="Pruitt K."/>
            <person name="Sapojnikov V."/>
            <person name="Souvorov A."/>
            <person name="Mackey A.J."/>
            <person name="Waterhouse R.M."/>
            <person name="Wyder S."/>
            <person name="Zdobnov E.M."/>
            <person name="Zdobnov E.M."/>
            <person name="Wyder S."/>
            <person name="Kriventseva E.V."/>
            <person name="Kadowaki T."/>
            <person name="Bork P."/>
            <person name="Aranda M."/>
            <person name="Bao R."/>
            <person name="Beermann A."/>
            <person name="Berns N."/>
            <person name="Bolognesi R."/>
            <person name="Bonneton F."/>
            <person name="Bopp D."/>
            <person name="Brown S.J."/>
            <person name="Bucher G."/>
            <person name="Butts T."/>
            <person name="Chaumot A."/>
            <person name="Denell R.E."/>
            <person name="Ferrier D.E."/>
            <person name="Friedrich M."/>
            <person name="Gordon C.M."/>
            <person name="Jindra M."/>
            <person name="Klingler M."/>
            <person name="Lan Q."/>
            <person name="Lattorff H.M."/>
            <person name="Laudet V."/>
            <person name="von Levetsow C."/>
            <person name="Liu Z."/>
            <person name="Lutz R."/>
            <person name="Lynch J.A."/>
            <person name="da Fonseca R.N."/>
            <person name="Posnien N."/>
            <person name="Reuter R."/>
            <person name="Roth S."/>
            <person name="Savard J."/>
            <person name="Schinko J.B."/>
            <person name="Schmitt C."/>
            <person name="Schoppmeier M."/>
            <person name="Schroder R."/>
            <person name="Shippy T.D."/>
            <person name="Simonnet F."/>
            <person name="Marques-Souza H."/>
            <person name="Tautz D."/>
            <person name="Tomoyasu Y."/>
            <person name="Trauner J."/>
            <person name="Van der Zee M."/>
            <person name="Vervoort M."/>
            <person name="Wittkopp N."/>
            <person name="Wimmer E.A."/>
            <person name="Yang X."/>
            <person name="Jones A.K."/>
            <person name="Sattelle D.B."/>
            <person name="Ebert P.R."/>
            <person name="Nelson D."/>
            <person name="Scott J.G."/>
            <person name="Beeman R.W."/>
            <person name="Muthukrishnan S."/>
            <person name="Kramer K.J."/>
            <person name="Arakane Y."/>
            <person name="Beeman R.W."/>
            <person name="Zhu Q."/>
            <person name="Hogenkamp D."/>
            <person name="Dixit R."/>
            <person name="Oppert B."/>
            <person name="Jiang H."/>
            <person name="Zou Z."/>
            <person name="Marshall J."/>
            <person name="Elpidina E."/>
            <person name="Vinokurov K."/>
            <person name="Oppert C."/>
            <person name="Zou Z."/>
            <person name="Evans J."/>
            <person name="Lu Z."/>
            <person name="Zhao P."/>
            <person name="Sumathipala N."/>
            <person name="Altincicek B."/>
            <person name="Vilcinskas A."/>
            <person name="Williams M."/>
            <person name="Hultmark D."/>
            <person name="Hetru C."/>
            <person name="Jiang H."/>
            <person name="Grimmelikhuijzen C.J."/>
            <person name="Hauser F."/>
            <person name="Cazzamali G."/>
            <person name="Williamson M."/>
            <person name="Park Y."/>
            <person name="Li B."/>
            <person name="Tanaka Y."/>
            <person name="Predel R."/>
            <person name="Neupert S."/>
            <person name="Schachtner J."/>
            <person name="Verleyen P."/>
            <person name="Raible F."/>
            <person name="Bork P."/>
            <person name="Friedrich M."/>
            <person name="Walden K.K."/>
            <person name="Robertson H.M."/>
            <person name="Angeli S."/>
            <person name="Foret S."/>
            <person name="Bucher G."/>
            <person name="Schuetz S."/>
            <person name="Maleszka R."/>
            <person name="Wimmer E.A."/>
            <person name="Beeman R.W."/>
            <person name="Lorenzen M."/>
            <person name="Tomoyasu Y."/>
            <person name="Miller S.C."/>
            <person name="Grossmann D."/>
            <person name="Bucher G."/>
        </authorList>
    </citation>
    <scope>NUCLEOTIDE SEQUENCE [LARGE SCALE GENOMIC DNA]</scope>
    <source>
        <strain evidence="17 18">Georgia GA2</strain>
    </source>
</reference>
<dbReference type="SUPFAM" id="SSF117074">
    <property type="entry name" value="Hypothetical protein PA1324"/>
    <property type="match status" value="1"/>
</dbReference>
<keyword evidence="4" id="KW-0256">Endoplasmic reticulum</keyword>
<dbReference type="InterPro" id="IPR041033">
    <property type="entry name" value="SpaA_PFL_dom_1"/>
</dbReference>
<dbReference type="Pfam" id="PF22902">
    <property type="entry name" value="NOMO1-like_9th"/>
    <property type="match status" value="1"/>
</dbReference>
<sequence length="1160" mass="127577">MNKLCVFLFVFFYVVLRATSDNILGCGGFVKSHVPIDFSKVEVKLLTKQGILKDKINCAPNNGYYFVPLYDKGEYILELEPPPGWSFTPTRVDLVVDGVTDLCSQGKDIDFNFKGFGITGRVESLGSDSGPEGVEVELKSSSEVRKTTTSSGGSFFFTPVYPGNYVVKISTSKWKVYKDSVNVVVAEGNTELAAKSLIIQGYDVVGAVKDEGEPIKDTTVVLYAQTSNTDLKIDGCDKSPLSGLKSANRPLCHVKTNDQGVFTFGTLPYGKYYVAPFYIEQNIYYQPDSIPFTVEHGSVKLKENFEIIGFNVNGRVLKSSNGKPLPKARVFLNGKEVTQTDSNGVYKLQRLKAGTYNLHVIADNFLFKEVAVKMNPNSRIPDLVPTSYQVCGSVVSDKSQSVTFAQIGSTKVITTLSDMNSGQFCEYLSPGKYQVQVVVDSADSQKGMQFFPKVQNIEVSSEQVGSIIFSQLKATVTGKVQCISKKDCQGLKAILKPSGEKNEIVTNISDDSYKIADIYPGIYEITISDNKLCWKSNKQTVNVNNINVEVPTFVQVGYSVVFSSSHDTQVTYKIPGQNQENTIKINKGKLAYCLEKAGAYTFHLKSCHSYESSSVSYNTDSATNEIFLNAQKHTVTLLIESETKHGDVTATINLDGVKTQSPPLPFVKNGYEIQLLLSPSETAVIIPQSDVLYFSPPILSISGSTDCENLGAKFKAVLGVVFQGKIIPPLPGVLVTVETENFDTLMAETDANGVYKFPPLDKAKSYKIAAKKDSYVLVGPNNDGNFLAHKLAEIVIEVVDKNDNAPLQGALLSLSGGDSYRSNLQTNENGKITFHSLSPGEYFLRPMMKEYSFEPTSKIIKVNEGQTVNVKLTGKRVAYSAYGQVTSLNREPEENIVVVALGVGNCSHFSEESTSESSGLFRIRGLQPFCSYDITVKSSPNAIERSAPKVVHVERVSQDIHGLQLVIFRPATHMDLLVKVYAKNPEHYKSLRLKVVCETASSGIVYTGRVDTSSIAITADYNQGVLVQVPPLPLDGKTYSVHLESNLNNKLEPEPETFIANSSFKYVELDFIVKSSMVEQEIKQTSIWTLVLIFSIMFAVYNIDKVSQFLKEMLGGYVSDFLNSANKKSATSDYSGDNDDIDQIVQSINAVKRKPKPKKN</sequence>
<dbReference type="OrthoDB" id="10263633at2759"/>
<evidence type="ECO:0000259" key="13">
    <source>
        <dbReference type="Pfam" id="PF23141"/>
    </source>
</evidence>
<dbReference type="SUPFAM" id="SSF49464">
    <property type="entry name" value="Carboxypeptidase regulatory domain-like"/>
    <property type="match status" value="1"/>
</dbReference>
<evidence type="ECO:0000256" key="1">
    <source>
        <dbReference type="ARBA" id="ARBA00004115"/>
    </source>
</evidence>
<dbReference type="InterPro" id="IPR056189">
    <property type="entry name" value="NOMO_3rd"/>
</dbReference>
<evidence type="ECO:0000259" key="9">
    <source>
        <dbReference type="Pfam" id="PF17802"/>
    </source>
</evidence>
<dbReference type="HOGENOM" id="CLU_007543_2_0_1"/>
<dbReference type="InParanoid" id="D6W7W2"/>
<evidence type="ECO:0000313" key="18">
    <source>
        <dbReference type="Proteomes" id="UP000007266"/>
    </source>
</evidence>
<feature type="domain" description="NOMO third transthyretin-like" evidence="15">
    <location>
        <begin position="211"/>
        <end position="305"/>
    </location>
</feature>
<dbReference type="InterPro" id="IPR013784">
    <property type="entry name" value="Carb-bd-like_fold"/>
</dbReference>
<reference evidence="17 18" key="2">
    <citation type="journal article" date="2010" name="Nucleic Acids Res.">
        <title>BeetleBase in 2010: revisions to provide comprehensive genomic information for Tribolium castaneum.</title>
        <authorList>
            <person name="Kim H.S."/>
            <person name="Murphy T."/>
            <person name="Xia J."/>
            <person name="Caragea D."/>
            <person name="Park Y."/>
            <person name="Beeman R.W."/>
            <person name="Lorenzen M.D."/>
            <person name="Butcher S."/>
            <person name="Manak J.R."/>
            <person name="Brown S.J."/>
        </authorList>
    </citation>
    <scope>GENOME REANNOTATION</scope>
    <source>
        <strain evidence="17 18">Georgia GA2</strain>
    </source>
</reference>
<keyword evidence="18" id="KW-1185">Reference proteome</keyword>
<dbReference type="EMBL" id="KQ971307">
    <property type="protein sequence ID" value="EFA11144.1"/>
    <property type="molecule type" value="Genomic_DNA"/>
</dbReference>
<dbReference type="PROSITE" id="PS00232">
    <property type="entry name" value="CADHERIN_1"/>
    <property type="match status" value="1"/>
</dbReference>
<dbReference type="Pfam" id="PF17802">
    <property type="entry name" value="SpaA"/>
    <property type="match status" value="1"/>
</dbReference>
<evidence type="ECO:0000259" key="11">
    <source>
        <dbReference type="Pfam" id="PF22902"/>
    </source>
</evidence>
<feature type="domain" description="SpaA-like prealbumin fold" evidence="9">
    <location>
        <begin position="794"/>
        <end position="874"/>
    </location>
</feature>
<evidence type="ECO:0000256" key="6">
    <source>
        <dbReference type="ARBA" id="ARBA00023136"/>
    </source>
</evidence>
<evidence type="ECO:0000259" key="14">
    <source>
        <dbReference type="Pfam" id="PF23192"/>
    </source>
</evidence>
<evidence type="ECO:0000256" key="7">
    <source>
        <dbReference type="SAM" id="Phobius"/>
    </source>
</evidence>
<dbReference type="Pfam" id="PF22898">
    <property type="entry name" value="NOMO1-like_1st"/>
    <property type="match status" value="1"/>
</dbReference>
<keyword evidence="3 8" id="KW-0732">Signal</keyword>
<feature type="domain" description="NOMO C-terminal transthyretin-like" evidence="14">
    <location>
        <begin position="972"/>
        <end position="1071"/>
    </location>
</feature>
<dbReference type="Pfam" id="PF23141">
    <property type="entry name" value="Ig_NOMO"/>
    <property type="match status" value="1"/>
</dbReference>
<dbReference type="InterPro" id="IPR051417">
    <property type="entry name" value="SDr/BOS_complex"/>
</dbReference>
<dbReference type="Pfam" id="PF23194">
    <property type="entry name" value="NOMO_5th"/>
    <property type="match status" value="1"/>
</dbReference>
<comment type="subcellular location">
    <subcellularLocation>
        <location evidence="1">Endoplasmic reticulum membrane</location>
        <topology evidence="1">Single-pass type I membrane protein</topology>
    </subcellularLocation>
</comment>
<evidence type="ECO:0000256" key="8">
    <source>
        <dbReference type="SAM" id="SignalP"/>
    </source>
</evidence>
<dbReference type="Pfam" id="PF23193">
    <property type="entry name" value="NOMO_3rd"/>
    <property type="match status" value="1"/>
</dbReference>
<dbReference type="InterPro" id="IPR056190">
    <property type="entry name" value="NOMO_5th"/>
</dbReference>
<dbReference type="InterPro" id="IPR055075">
    <property type="entry name" value="NOMO-like_N"/>
</dbReference>
<dbReference type="InterPro" id="IPR013783">
    <property type="entry name" value="Ig-like_fold"/>
</dbReference>
<dbReference type="PhylomeDB" id="D6W7W2"/>
<dbReference type="KEGG" id="tca:100381254"/>
<dbReference type="Pfam" id="PF22904">
    <property type="entry name" value="NOMO1-like_2nd"/>
    <property type="match status" value="1"/>
</dbReference>
<name>D6W7W2_TRICA</name>
<gene>
    <name evidence="17" type="primary">AUGUSTUS-3.0.2_04746</name>
    <name evidence="17" type="ORF">TcasGA2_TC004746</name>
</gene>
<feature type="domain" description="NOMO seventh transthyretin-like" evidence="13">
    <location>
        <begin position="560"/>
        <end position="631"/>
    </location>
</feature>
<dbReference type="OMA" id="FVFKGFG"/>
<dbReference type="InterPro" id="IPR056319">
    <property type="entry name" value="NOMO_7th"/>
</dbReference>
<dbReference type="InterPro" id="IPR056191">
    <property type="entry name" value="NOMO_12th"/>
</dbReference>
<evidence type="ECO:0000256" key="4">
    <source>
        <dbReference type="ARBA" id="ARBA00022824"/>
    </source>
</evidence>
<evidence type="ECO:0000256" key="5">
    <source>
        <dbReference type="ARBA" id="ARBA00022989"/>
    </source>
</evidence>
<evidence type="ECO:0000259" key="15">
    <source>
        <dbReference type="Pfam" id="PF23193"/>
    </source>
</evidence>
<dbReference type="SUPFAM" id="SSF49478">
    <property type="entry name" value="Cna protein B-type domain"/>
    <property type="match status" value="1"/>
</dbReference>
<feature type="domain" description="NOMO-like N-terminal beta-sandwich" evidence="10">
    <location>
        <begin position="27"/>
        <end position="111"/>
    </location>
</feature>
<organism evidence="17 18">
    <name type="scientific">Tribolium castaneum</name>
    <name type="common">Red flour beetle</name>
    <dbReference type="NCBI Taxonomy" id="7070"/>
    <lineage>
        <taxon>Eukaryota</taxon>
        <taxon>Metazoa</taxon>
        <taxon>Ecdysozoa</taxon>
        <taxon>Arthropoda</taxon>
        <taxon>Hexapoda</taxon>
        <taxon>Insecta</taxon>
        <taxon>Pterygota</taxon>
        <taxon>Neoptera</taxon>
        <taxon>Endopterygota</taxon>
        <taxon>Coleoptera</taxon>
        <taxon>Polyphaga</taxon>
        <taxon>Cucujiformia</taxon>
        <taxon>Tenebrionidae</taxon>
        <taxon>Tenebrionidae incertae sedis</taxon>
        <taxon>Tribolium</taxon>
    </lineage>
</organism>
<feature type="domain" description="NOMO-like ninth beta-sandwich" evidence="11">
    <location>
        <begin position="719"/>
        <end position="788"/>
    </location>
</feature>
<dbReference type="eggNOG" id="KOG1948">
    <property type="taxonomic scope" value="Eukaryota"/>
</dbReference>
<dbReference type="SUPFAM" id="SSF49452">
    <property type="entry name" value="Starch-binding domain-like"/>
    <property type="match status" value="1"/>
</dbReference>